<evidence type="ECO:0000256" key="10">
    <source>
        <dbReference type="ARBA" id="ARBA00023157"/>
    </source>
</evidence>
<proteinExistence type="inferred from homology"/>
<feature type="domain" description="Peptidase M13 N-terminal" evidence="14">
    <location>
        <begin position="128"/>
        <end position="278"/>
    </location>
</feature>
<dbReference type="PRINTS" id="PR00786">
    <property type="entry name" value="NEPRILYSIN"/>
</dbReference>
<dbReference type="FunFam" id="3.40.390.10:FF:000076">
    <property type="entry name" value="membrane metallo-endopeptidase-like 1"/>
    <property type="match status" value="1"/>
</dbReference>
<evidence type="ECO:0000256" key="8">
    <source>
        <dbReference type="ARBA" id="ARBA00022968"/>
    </source>
</evidence>
<dbReference type="GO" id="GO:0005886">
    <property type="term" value="C:plasma membrane"/>
    <property type="evidence" value="ECO:0007669"/>
    <property type="project" value="UniProtKB-SubCell"/>
</dbReference>
<sequence>MTRYKQAEFEDEDSSSIGSVALNSEGISTSATHIRYHTGTTMWKARSTLERCLLIICAVLLLTILVLAIVISSKNGWDEAQILHVTSHGEVQSVLTLQIVADGTHCLTEHCVTVAASIINSIDYSVDPCDDFYEYACGGWRKKNPIPDGKSVWGTFGKLDQDNQLVVKNVLEKPFSEMKSKAERKAKYYYLSCMDANETIETLGAKPMLELLENIGGWNVSGKFNISSWSLQNSMHVLQNVYNMGGLFSWAVNEDDRNSTRHIIQKKNLSLSSLDDSYNVTLADIKSRLIFTFKIDQGGLTLPTADNYLNVTEHGKVLAAYLDYMTKIGVLLGGEENSTKKQMQAIIDFETRLAKITIPPEERRDEEKLYNLMSLNELQRKAPFTVRSLTACLSKPFREAYKGLRKALLGSEGHEEQWRYCVSDVNNAMGFAIGAMFVREVFHGKSKPMAEEMINQVRKAFTKNLKNLDWMDTETRKAAEEKANAITDMIGFPDFILQPSELDERYRDLAIKQNEYFQNNLRVNKYNLRKNLEKLDQVVNKTTWIMTPPTVNAYYTPTKNQIVFPAGILQGPFYDMENPNSLNFGGIGVVMGHELTHAFDDQGREYDLHGNLHQWWNDATIERFKNRTECFVEQYNQYQKYRNLDRSIVMHTGENIADNGGLKAAYHAYLSMPKSYKDQLPLPGLNLTHRQLFFLNFAQVV</sequence>
<evidence type="ECO:0000256" key="3">
    <source>
        <dbReference type="ARBA" id="ARBA00007357"/>
    </source>
</evidence>
<comment type="caution">
    <text evidence="15">The sequence shown here is derived from an EMBL/GenBank/DDBJ whole genome shotgun (WGS) entry which is preliminary data.</text>
</comment>
<dbReference type="CDD" id="cd08662">
    <property type="entry name" value="M13"/>
    <property type="match status" value="1"/>
</dbReference>
<keyword evidence="10" id="KW-1015">Disulfide bond</keyword>
<evidence type="ECO:0000259" key="13">
    <source>
        <dbReference type="Pfam" id="PF01431"/>
    </source>
</evidence>
<dbReference type="EMBL" id="LBMM01001510">
    <property type="protein sequence ID" value="KMQ96171.1"/>
    <property type="molecule type" value="Genomic_DNA"/>
</dbReference>
<evidence type="ECO:0000256" key="6">
    <source>
        <dbReference type="ARBA" id="ARBA00022801"/>
    </source>
</evidence>
<dbReference type="PANTHER" id="PTHR11733:SF167">
    <property type="entry name" value="FI17812P1-RELATED"/>
    <property type="match status" value="1"/>
</dbReference>
<dbReference type="GO" id="GO:0046872">
    <property type="term" value="F:metal ion binding"/>
    <property type="evidence" value="ECO:0007669"/>
    <property type="project" value="UniProtKB-KW"/>
</dbReference>
<dbReference type="InterPro" id="IPR018497">
    <property type="entry name" value="Peptidase_M13_C"/>
</dbReference>
<feature type="domain" description="Peptidase M13 C-terminal" evidence="13">
    <location>
        <begin position="552"/>
        <end position="700"/>
    </location>
</feature>
<organism evidence="15 16">
    <name type="scientific">Lasius niger</name>
    <name type="common">Black garden ant</name>
    <dbReference type="NCBI Taxonomy" id="67767"/>
    <lineage>
        <taxon>Eukaryota</taxon>
        <taxon>Metazoa</taxon>
        <taxon>Ecdysozoa</taxon>
        <taxon>Arthropoda</taxon>
        <taxon>Hexapoda</taxon>
        <taxon>Insecta</taxon>
        <taxon>Pterygota</taxon>
        <taxon>Neoptera</taxon>
        <taxon>Endopterygota</taxon>
        <taxon>Hymenoptera</taxon>
        <taxon>Apocrita</taxon>
        <taxon>Aculeata</taxon>
        <taxon>Formicoidea</taxon>
        <taxon>Formicidae</taxon>
        <taxon>Formicinae</taxon>
        <taxon>Lasius</taxon>
        <taxon>Lasius</taxon>
    </lineage>
</organism>
<feature type="domain" description="Peptidase M13 N-terminal" evidence="14">
    <location>
        <begin position="386"/>
        <end position="493"/>
    </location>
</feature>
<dbReference type="Pfam" id="PF05649">
    <property type="entry name" value="Peptidase_M13_N"/>
    <property type="match status" value="3"/>
</dbReference>
<keyword evidence="5" id="KW-0479">Metal-binding</keyword>
<dbReference type="GO" id="GO:0016485">
    <property type="term" value="P:protein processing"/>
    <property type="evidence" value="ECO:0007669"/>
    <property type="project" value="TreeGrafter"/>
</dbReference>
<evidence type="ECO:0000259" key="14">
    <source>
        <dbReference type="Pfam" id="PF05649"/>
    </source>
</evidence>
<evidence type="ECO:0000256" key="12">
    <source>
        <dbReference type="SAM" id="Phobius"/>
    </source>
</evidence>
<evidence type="ECO:0000256" key="9">
    <source>
        <dbReference type="ARBA" id="ARBA00023049"/>
    </source>
</evidence>
<evidence type="ECO:0000256" key="2">
    <source>
        <dbReference type="ARBA" id="ARBA00004401"/>
    </source>
</evidence>
<evidence type="ECO:0000256" key="4">
    <source>
        <dbReference type="ARBA" id="ARBA00022670"/>
    </source>
</evidence>
<dbReference type="InterPro" id="IPR042089">
    <property type="entry name" value="Peptidase_M13_dom_2"/>
</dbReference>
<dbReference type="Gene3D" id="1.10.1380.10">
    <property type="entry name" value="Neutral endopeptidase , domain2"/>
    <property type="match status" value="2"/>
</dbReference>
<dbReference type="AlphaFoldDB" id="A0A0J7L0M3"/>
<keyword evidence="4" id="KW-0645">Protease</keyword>
<protein>
    <submittedName>
        <fullName evidence="15">Endothelin-converting enzyme 1</fullName>
    </submittedName>
</protein>
<dbReference type="PROSITE" id="PS51885">
    <property type="entry name" value="NEPRILYSIN"/>
    <property type="match status" value="1"/>
</dbReference>
<dbReference type="OrthoDB" id="6475849at2759"/>
<dbReference type="STRING" id="67767.A0A0J7L0M3"/>
<evidence type="ECO:0000256" key="7">
    <source>
        <dbReference type="ARBA" id="ARBA00022833"/>
    </source>
</evidence>
<keyword evidence="12" id="KW-1133">Transmembrane helix</keyword>
<evidence type="ECO:0000256" key="1">
    <source>
        <dbReference type="ARBA" id="ARBA00001947"/>
    </source>
</evidence>
<keyword evidence="12" id="KW-0812">Transmembrane</keyword>
<gene>
    <name evidence="15" type="ORF">RF55_3561</name>
</gene>
<keyword evidence="16" id="KW-1185">Reference proteome</keyword>
<keyword evidence="7" id="KW-0862">Zinc</keyword>
<keyword evidence="9" id="KW-0482">Metalloprotease</keyword>
<keyword evidence="8" id="KW-0735">Signal-anchor</keyword>
<comment type="similarity">
    <text evidence="3">Belongs to the peptidase M13 family.</text>
</comment>
<accession>A0A0J7L0M3</accession>
<dbReference type="Pfam" id="PF01431">
    <property type="entry name" value="Peptidase_M13"/>
    <property type="match status" value="1"/>
</dbReference>
<dbReference type="InterPro" id="IPR000718">
    <property type="entry name" value="Peptidase_M13"/>
</dbReference>
<comment type="subcellular location">
    <subcellularLocation>
        <location evidence="2">Cell membrane</location>
        <topology evidence="2">Single-pass type II membrane protein</topology>
    </subcellularLocation>
</comment>
<dbReference type="PANTHER" id="PTHR11733">
    <property type="entry name" value="ZINC METALLOPROTEASE FAMILY M13 NEPRILYSIN-RELATED"/>
    <property type="match status" value="1"/>
</dbReference>
<keyword evidence="6" id="KW-0378">Hydrolase</keyword>
<reference evidence="15 16" key="1">
    <citation type="submission" date="2015-04" db="EMBL/GenBank/DDBJ databases">
        <title>Lasius niger genome sequencing.</title>
        <authorList>
            <person name="Konorov E.A."/>
            <person name="Nikitin M.A."/>
            <person name="Kirill M.V."/>
            <person name="Chang P."/>
        </authorList>
    </citation>
    <scope>NUCLEOTIDE SEQUENCE [LARGE SCALE GENOMIC DNA]</scope>
    <source>
        <tissue evidence="15">Whole</tissue>
    </source>
</reference>
<feature type="transmembrane region" description="Helical" evidence="12">
    <location>
        <begin position="52"/>
        <end position="71"/>
    </location>
</feature>
<evidence type="ECO:0000256" key="11">
    <source>
        <dbReference type="ARBA" id="ARBA00023180"/>
    </source>
</evidence>
<evidence type="ECO:0000313" key="16">
    <source>
        <dbReference type="Proteomes" id="UP000036403"/>
    </source>
</evidence>
<dbReference type="InterPro" id="IPR024079">
    <property type="entry name" value="MetalloPept_cat_dom_sf"/>
</dbReference>
<dbReference type="SUPFAM" id="SSF55486">
    <property type="entry name" value="Metalloproteases ('zincins'), catalytic domain"/>
    <property type="match status" value="2"/>
</dbReference>
<dbReference type="Proteomes" id="UP000036403">
    <property type="component" value="Unassembled WGS sequence"/>
</dbReference>
<dbReference type="PaxDb" id="67767-A0A0J7L0M3"/>
<comment type="cofactor">
    <cofactor evidence="1">
        <name>Zn(2+)</name>
        <dbReference type="ChEBI" id="CHEBI:29105"/>
    </cofactor>
</comment>
<evidence type="ECO:0000313" key="15">
    <source>
        <dbReference type="EMBL" id="KMQ96171.1"/>
    </source>
</evidence>
<evidence type="ECO:0000256" key="5">
    <source>
        <dbReference type="ARBA" id="ARBA00022723"/>
    </source>
</evidence>
<dbReference type="InterPro" id="IPR008753">
    <property type="entry name" value="Peptidase_M13_N"/>
</dbReference>
<name>A0A0J7L0M3_LASNI</name>
<dbReference type="GO" id="GO:0004222">
    <property type="term" value="F:metalloendopeptidase activity"/>
    <property type="evidence" value="ECO:0007669"/>
    <property type="project" value="InterPro"/>
</dbReference>
<dbReference type="Gene3D" id="3.40.390.10">
    <property type="entry name" value="Collagenase (Catalytic Domain)"/>
    <property type="match status" value="1"/>
</dbReference>
<keyword evidence="12" id="KW-0472">Membrane</keyword>
<keyword evidence="11" id="KW-0325">Glycoprotein</keyword>
<feature type="domain" description="Peptidase M13 N-terminal" evidence="14">
    <location>
        <begin position="291"/>
        <end position="383"/>
    </location>
</feature>